<dbReference type="Gramene" id="Pp3c27_8400V3.1">
    <property type="protein sequence ID" value="PAC:32952010.CDS.1"/>
    <property type="gene ID" value="Pp3c27_8400"/>
</dbReference>
<dbReference type="EnsemblPlants" id="Pp3c27_8400V3.4">
    <property type="protein sequence ID" value="PAC:32952013.CDS.1"/>
    <property type="gene ID" value="Pp3c27_8400"/>
</dbReference>
<dbReference type="PANTHER" id="PTHR31642:SF11">
    <property type="entry name" value="SHIKIMATE O-HYDROXYCINNAMOYLTRANSFERASE"/>
    <property type="match status" value="1"/>
</dbReference>
<dbReference type="RefSeq" id="XP_073388095.1">
    <property type="nucleotide sequence ID" value="XM_073531994.1"/>
</dbReference>
<dbReference type="AlphaFoldDB" id="A0A2K1IB42"/>
<dbReference type="EnsemblPlants" id="Pp3c27_8400V3.1">
    <property type="protein sequence ID" value="PAC:32952010.CDS.1"/>
    <property type="gene ID" value="Pp3c27_8400"/>
</dbReference>
<evidence type="ECO:0000313" key="6">
    <source>
        <dbReference type="Proteomes" id="UP000006727"/>
    </source>
</evidence>
<dbReference type="Gramene" id="Pp3c27_8400V3.3">
    <property type="protein sequence ID" value="PAC:32952012.CDS.1"/>
    <property type="gene ID" value="Pp3c27_8400"/>
</dbReference>
<name>A0A2K1IB42_PHYPA</name>
<dbReference type="Pfam" id="PF02458">
    <property type="entry name" value="Transferase"/>
    <property type="match status" value="2"/>
</dbReference>
<dbReference type="STRING" id="3218.A0A2K1IB42"/>
<reference evidence="4 6" key="1">
    <citation type="journal article" date="2008" name="Science">
        <title>The Physcomitrella genome reveals evolutionary insights into the conquest of land by plants.</title>
        <authorList>
            <person name="Rensing S."/>
            <person name="Lang D."/>
            <person name="Zimmer A."/>
            <person name="Terry A."/>
            <person name="Salamov A."/>
            <person name="Shapiro H."/>
            <person name="Nishiyama T."/>
            <person name="Perroud P.-F."/>
            <person name="Lindquist E."/>
            <person name="Kamisugi Y."/>
            <person name="Tanahashi T."/>
            <person name="Sakakibara K."/>
            <person name="Fujita T."/>
            <person name="Oishi K."/>
            <person name="Shin-I T."/>
            <person name="Kuroki Y."/>
            <person name="Toyoda A."/>
            <person name="Suzuki Y."/>
            <person name="Hashimoto A."/>
            <person name="Yamaguchi K."/>
            <person name="Sugano A."/>
            <person name="Kohara Y."/>
            <person name="Fujiyama A."/>
            <person name="Anterola A."/>
            <person name="Aoki S."/>
            <person name="Ashton N."/>
            <person name="Barbazuk W.B."/>
            <person name="Barker E."/>
            <person name="Bennetzen J."/>
            <person name="Bezanilla M."/>
            <person name="Blankenship R."/>
            <person name="Cho S.H."/>
            <person name="Dutcher S."/>
            <person name="Estelle M."/>
            <person name="Fawcett J.A."/>
            <person name="Gundlach H."/>
            <person name="Hanada K."/>
            <person name="Heyl A."/>
            <person name="Hicks K.A."/>
            <person name="Hugh J."/>
            <person name="Lohr M."/>
            <person name="Mayer K."/>
            <person name="Melkozernov A."/>
            <person name="Murata T."/>
            <person name="Nelson D."/>
            <person name="Pils B."/>
            <person name="Prigge M."/>
            <person name="Reiss B."/>
            <person name="Renner T."/>
            <person name="Rombauts S."/>
            <person name="Rushton P."/>
            <person name="Sanderfoot A."/>
            <person name="Schween G."/>
            <person name="Shiu S.-H."/>
            <person name="Stueber K."/>
            <person name="Theodoulou F.L."/>
            <person name="Tu H."/>
            <person name="Van de Peer Y."/>
            <person name="Verrier P.J."/>
            <person name="Waters E."/>
            <person name="Wood A."/>
            <person name="Yang L."/>
            <person name="Cove D."/>
            <person name="Cuming A."/>
            <person name="Hasebe M."/>
            <person name="Lucas S."/>
            <person name="Mishler D.B."/>
            <person name="Reski R."/>
            <person name="Grigoriev I."/>
            <person name="Quatrano R.S."/>
            <person name="Boore J.L."/>
        </authorList>
    </citation>
    <scope>NUCLEOTIDE SEQUENCE [LARGE SCALE GENOMIC DNA]</scope>
    <source>
        <strain evidence="5 6">cv. Gransden 2004</strain>
    </source>
</reference>
<dbReference type="Gramene" id="Pp3c27_8400V3.4">
    <property type="protein sequence ID" value="PAC:32952013.CDS.1"/>
    <property type="gene ID" value="Pp3c27_8400"/>
</dbReference>
<protein>
    <recommendedName>
        <fullName evidence="7">BAHD family acyltransferase, clade V</fullName>
    </recommendedName>
</protein>
<dbReference type="Gramene" id="Pp3c27_8400V3.2">
    <property type="protein sequence ID" value="PAC:32952011.CDS.1"/>
    <property type="gene ID" value="Pp3c27_8400"/>
</dbReference>
<comment type="similarity">
    <text evidence="1">Belongs to the plant acyltransferase family.</text>
</comment>
<keyword evidence="6" id="KW-1185">Reference proteome</keyword>
<sequence>MTNTSADSVSVISRHTVRCANETSWSALLDSPFRLGPFDHLVDPSIPTAVVFVYEQPTSTPDVELIPVERLQRALTLLLDYYPHLTGRLQVNPSDGSREITCLGTGAELYIARCSERLNAFSSPGLLSPGRILMSNLPAAGNVLLAPFDATLEGVGRDPIFTVQHTRFRCGGVALGVRLLHTVCDADGFFQLMRDLAELYRGVRSSEIDGDSTSHFPSLAHPPHIRSCMSELSGGNITLEERLAALDFQPSLFYVERSADVEGGAAAVASSTSSVIPSFPPSPPPVVGRFLRFSHRELNALKGHATDPNGSTSSDSWISTFDALSAHLYQRVYRARLQLHAKDSNQGELSSPNFLTPVNLRNRLGRDCLPSRYFPNALFCPHITLSHDVLANGPLWQVARALHDLTRTISTTSKDELNQSLRWIAMQPDKKKIRQGFQYGNGSLMVSQWNKFDMYAGTVFEVGPVLVSPPFTPVTLIDGLAYFLPTEEQGTAAAAAGDTGAIDVSLALNQPLWGIIDQDEEFRKFRDA</sequence>
<dbReference type="OrthoDB" id="671439at2759"/>
<gene>
    <name evidence="5" type="primary">LOC112278404</name>
    <name evidence="4" type="ORF">PHYPA_031088</name>
</gene>
<dbReference type="Gene3D" id="3.30.559.10">
    <property type="entry name" value="Chloramphenicol acetyltransferase-like domain"/>
    <property type="match status" value="2"/>
</dbReference>
<dbReference type="EMBL" id="ABEU02000027">
    <property type="protein sequence ID" value="PNR26513.1"/>
    <property type="molecule type" value="Genomic_DNA"/>
</dbReference>
<evidence type="ECO:0000256" key="1">
    <source>
        <dbReference type="ARBA" id="ARBA00009861"/>
    </source>
</evidence>
<reference evidence="4 6" key="2">
    <citation type="journal article" date="2018" name="Plant J.">
        <title>The Physcomitrella patens chromosome-scale assembly reveals moss genome structure and evolution.</title>
        <authorList>
            <person name="Lang D."/>
            <person name="Ullrich K.K."/>
            <person name="Murat F."/>
            <person name="Fuchs J."/>
            <person name="Jenkins J."/>
            <person name="Haas F.B."/>
            <person name="Piednoel M."/>
            <person name="Gundlach H."/>
            <person name="Van Bel M."/>
            <person name="Meyberg R."/>
            <person name="Vives C."/>
            <person name="Morata J."/>
            <person name="Symeonidi A."/>
            <person name="Hiss M."/>
            <person name="Muchero W."/>
            <person name="Kamisugi Y."/>
            <person name="Saleh O."/>
            <person name="Blanc G."/>
            <person name="Decker E.L."/>
            <person name="van Gessel N."/>
            <person name="Grimwood J."/>
            <person name="Hayes R.D."/>
            <person name="Graham S.W."/>
            <person name="Gunter L.E."/>
            <person name="McDaniel S.F."/>
            <person name="Hoernstein S.N.W."/>
            <person name="Larsson A."/>
            <person name="Li F.W."/>
            <person name="Perroud P.F."/>
            <person name="Phillips J."/>
            <person name="Ranjan P."/>
            <person name="Rokshar D.S."/>
            <person name="Rothfels C.J."/>
            <person name="Schneider L."/>
            <person name="Shu S."/>
            <person name="Stevenson D.W."/>
            <person name="Thummler F."/>
            <person name="Tillich M."/>
            <person name="Villarreal Aguilar J.C."/>
            <person name="Widiez T."/>
            <person name="Wong G.K."/>
            <person name="Wymore A."/>
            <person name="Zhang Y."/>
            <person name="Zimmer A.D."/>
            <person name="Quatrano R.S."/>
            <person name="Mayer K.F.X."/>
            <person name="Goodstein D."/>
            <person name="Casacuberta J.M."/>
            <person name="Vandepoele K."/>
            <person name="Reski R."/>
            <person name="Cuming A.C."/>
            <person name="Tuskan G.A."/>
            <person name="Maumus F."/>
            <person name="Salse J."/>
            <person name="Schmutz J."/>
            <person name="Rensing S.A."/>
        </authorList>
    </citation>
    <scope>NUCLEOTIDE SEQUENCE [LARGE SCALE GENOMIC DNA]</scope>
    <source>
        <strain evidence="5 6">cv. Gransden 2004</strain>
    </source>
</reference>
<keyword evidence="2" id="KW-0808">Transferase</keyword>
<evidence type="ECO:0000313" key="5">
    <source>
        <dbReference type="EnsemblPlants" id="PAC:32952010.CDS.1"/>
    </source>
</evidence>
<dbReference type="Gramene" id="Pp3c27_8400V3.5">
    <property type="protein sequence ID" value="PAC:32952014.CDS.1"/>
    <property type="gene ID" value="Pp3c27_8400"/>
</dbReference>
<dbReference type="Proteomes" id="UP000006727">
    <property type="component" value="Chromosome 27"/>
</dbReference>
<dbReference type="GO" id="GO:0016746">
    <property type="term" value="F:acyltransferase activity"/>
    <property type="evidence" value="ECO:0007669"/>
    <property type="project" value="UniProtKB-KW"/>
</dbReference>
<dbReference type="PaxDb" id="3218-PP1S164_113V6.1"/>
<keyword evidence="3" id="KW-0012">Acyltransferase</keyword>
<dbReference type="InterPro" id="IPR023213">
    <property type="entry name" value="CAT-like_dom_sf"/>
</dbReference>
<accession>A0A2K1IB42</accession>
<dbReference type="EnsemblPlants" id="Pp3c27_8400V3.3">
    <property type="protein sequence ID" value="PAC:32952012.CDS.1"/>
    <property type="gene ID" value="Pp3c27_8400"/>
</dbReference>
<reference evidence="5" key="3">
    <citation type="submission" date="2020-12" db="UniProtKB">
        <authorList>
            <consortium name="EnsemblPlants"/>
        </authorList>
    </citation>
    <scope>IDENTIFICATION</scope>
</reference>
<proteinExistence type="inferred from homology"/>
<evidence type="ECO:0008006" key="7">
    <source>
        <dbReference type="Google" id="ProtNLM"/>
    </source>
</evidence>
<evidence type="ECO:0000256" key="3">
    <source>
        <dbReference type="ARBA" id="ARBA00023315"/>
    </source>
</evidence>
<evidence type="ECO:0000313" key="4">
    <source>
        <dbReference type="EMBL" id="PNR26513.1"/>
    </source>
</evidence>
<evidence type="ECO:0000256" key="2">
    <source>
        <dbReference type="ARBA" id="ARBA00022679"/>
    </source>
</evidence>
<dbReference type="InterPro" id="IPR050317">
    <property type="entry name" value="Plant_Fungal_Acyltransferase"/>
</dbReference>
<organism evidence="4">
    <name type="scientific">Physcomitrium patens</name>
    <name type="common">Spreading-leaved earth moss</name>
    <name type="synonym">Physcomitrella patens</name>
    <dbReference type="NCBI Taxonomy" id="3218"/>
    <lineage>
        <taxon>Eukaryota</taxon>
        <taxon>Viridiplantae</taxon>
        <taxon>Streptophyta</taxon>
        <taxon>Embryophyta</taxon>
        <taxon>Bryophyta</taxon>
        <taxon>Bryophytina</taxon>
        <taxon>Bryopsida</taxon>
        <taxon>Funariidae</taxon>
        <taxon>Funariales</taxon>
        <taxon>Funariaceae</taxon>
        <taxon>Physcomitrium</taxon>
    </lineage>
</organism>
<dbReference type="PANTHER" id="PTHR31642">
    <property type="entry name" value="TRICHOTHECENE 3-O-ACETYLTRANSFERASE"/>
    <property type="match status" value="1"/>
</dbReference>
<dbReference type="GeneID" id="112278404"/>
<dbReference type="EnsemblPlants" id="Pp3c27_8400V3.2">
    <property type="protein sequence ID" value="PAC:32952011.CDS.1"/>
    <property type="gene ID" value="Pp3c27_8400"/>
</dbReference>
<dbReference type="EnsemblPlants" id="Pp3c27_8400V3.5">
    <property type="protein sequence ID" value="PAC:32952014.CDS.1"/>
    <property type="gene ID" value="Pp3c27_8400"/>
</dbReference>